<dbReference type="STRING" id="1513271.XM47_00100"/>
<protein>
    <submittedName>
        <fullName evidence="2">Pentaxin domain-containing protein</fullName>
    </submittedName>
</protein>
<evidence type="ECO:0000256" key="1">
    <source>
        <dbReference type="SAM" id="Phobius"/>
    </source>
</evidence>
<dbReference type="AlphaFoldDB" id="A0A0J8H1Z9"/>
<dbReference type="SUPFAM" id="SSF49899">
    <property type="entry name" value="Concanavalin A-like lectins/glucanases"/>
    <property type="match status" value="1"/>
</dbReference>
<keyword evidence="1" id="KW-0472">Membrane</keyword>
<dbReference type="RefSeq" id="WP_048687945.1">
    <property type="nucleotide sequence ID" value="NZ_KQ130482.1"/>
</dbReference>
<gene>
    <name evidence="2" type="ORF">XM47_00100</name>
</gene>
<keyword evidence="1" id="KW-1133">Transmembrane helix</keyword>
<evidence type="ECO:0000313" key="2">
    <source>
        <dbReference type="EMBL" id="KMT67043.1"/>
    </source>
</evidence>
<dbReference type="Gene3D" id="2.60.120.200">
    <property type="match status" value="1"/>
</dbReference>
<dbReference type="OrthoDB" id="261210at2"/>
<feature type="transmembrane region" description="Helical" evidence="1">
    <location>
        <begin position="103"/>
        <end position="122"/>
    </location>
</feature>
<reference evidence="2 3" key="1">
    <citation type="submission" date="2015-04" db="EMBL/GenBank/DDBJ databases">
        <title>Draft Genome Sequence of the Novel Agar-Digesting Marine Bacterium Q1.</title>
        <authorList>
            <person name="Li Y."/>
            <person name="Li D."/>
            <person name="Chen G."/>
            <person name="Du Z."/>
        </authorList>
    </citation>
    <scope>NUCLEOTIDE SEQUENCE [LARGE SCALE GENOMIC DNA]</scope>
    <source>
        <strain evidence="2 3">Q1</strain>
    </source>
</reference>
<accession>A0A0J8H1Z9</accession>
<evidence type="ECO:0000313" key="3">
    <source>
        <dbReference type="Proteomes" id="UP000037600"/>
    </source>
</evidence>
<dbReference type="Proteomes" id="UP000037600">
    <property type="component" value="Unassembled WGS sequence"/>
</dbReference>
<keyword evidence="1" id="KW-0812">Transmembrane</keyword>
<organism evidence="2 3">
    <name type="scientific">Catenovulum maritimum</name>
    <dbReference type="NCBI Taxonomy" id="1513271"/>
    <lineage>
        <taxon>Bacteria</taxon>
        <taxon>Pseudomonadati</taxon>
        <taxon>Pseudomonadota</taxon>
        <taxon>Gammaproteobacteria</taxon>
        <taxon>Alteromonadales</taxon>
        <taxon>Alteromonadaceae</taxon>
        <taxon>Catenovulum</taxon>
    </lineage>
</organism>
<keyword evidence="3" id="KW-1185">Reference proteome</keyword>
<name>A0A0J8H1Z9_9ALTE</name>
<dbReference type="EMBL" id="LAZL01000001">
    <property type="protein sequence ID" value="KMT67043.1"/>
    <property type="molecule type" value="Genomic_DNA"/>
</dbReference>
<proteinExistence type="predicted"/>
<dbReference type="Pfam" id="PF13385">
    <property type="entry name" value="Laminin_G_3"/>
    <property type="match status" value="1"/>
</dbReference>
<comment type="caution">
    <text evidence="2">The sequence shown here is derived from an EMBL/GenBank/DDBJ whole genome shotgun (WGS) entry which is preliminary data.</text>
</comment>
<sequence>MSTSEQFSEVRAIADLVCSDCATQEQLEQLEQLLRGNPAAQQFYYDYLSMHMQLQSPTDNSMEFIYRRISEEFVVRQRDAAPPNGPNNTFDNDHGSKYFRNKATIIFSILLLVCTLVSIWWFSFRSDSSHVAKLVQGVVTPMGRQANIEGDYLLTGDYQVVQDASLEMTDGSLLHLSANSVIKLFNHNEIKLKLGKIVVEPGLNKNLTVHGKKAIMQSNGSGLTFDLTHNRPRLTTGKNTGMTPLRWRPIHYWGFNEVGDRVVDTAGNAHGIPANGATRIQGKIGQGAFAFANSEDARVTLGNGGGTAPDTGSFAVHDGVTIEALIKPDFTGELDNVDTIFHKAHGKSDHKVTLSLQNDSNNDVPKSKETYNKSLNFGLFILGQGYHELKLPLDGIAGRPSISDIKDNNYHHIVASYNVQTGLKAIYIDGKLLASRQYPAGSRVISGGPGTATVGNNSAQGRWQQEAYSGAIDELAFYDYALPEFMVKQHNDHINQGLNYFGLPANIKALPERPRLRLPTNTTFELDFVTGLPSKVISD</sequence>
<dbReference type="InterPro" id="IPR013320">
    <property type="entry name" value="ConA-like_dom_sf"/>
</dbReference>